<evidence type="ECO:0000256" key="1">
    <source>
        <dbReference type="SAM" id="Phobius"/>
    </source>
</evidence>
<keyword evidence="1" id="KW-0472">Membrane</keyword>
<dbReference type="Proteomes" id="UP000231634">
    <property type="component" value="Unassembled WGS sequence"/>
</dbReference>
<proteinExistence type="predicted"/>
<feature type="non-terminal residue" evidence="2">
    <location>
        <position position="270"/>
    </location>
</feature>
<dbReference type="Pfam" id="PF11832">
    <property type="entry name" value="DUF3352"/>
    <property type="match status" value="1"/>
</dbReference>
<accession>A0A2M7X6P5</accession>
<protein>
    <submittedName>
        <fullName evidence="2">Uncharacterized protein</fullName>
    </submittedName>
</protein>
<keyword evidence="1" id="KW-0812">Transmembrane</keyword>
<sequence length="270" mass="31800">MGKKSNAKKEIREILSTNGESEKIKKKLIKKTKSKAELKSKIIEKKQKKEKFKAKKLLLILFILVLSLLSFSIFFLYLFLKSTFKAEDFAKYLPYEKTAFFMELNTDLNHLQNLKTFKIIENEKGISLDSIIEQIENKYGFSYKNEVSTWLKRKIGLALIKINEHTERLIYFCEVSDKEKANEFFNIARPEEIYKDTEIYKSNNKFFLNEVYLININSYYILAEDIDALKTIVDTSSESFRLNDSEKYKKIVSNLPLQKIAFAFIDYTKV</sequence>
<evidence type="ECO:0000313" key="2">
    <source>
        <dbReference type="EMBL" id="PJA41799.1"/>
    </source>
</evidence>
<evidence type="ECO:0000313" key="3">
    <source>
        <dbReference type="Proteomes" id="UP000231634"/>
    </source>
</evidence>
<name>A0A2M7X6P5_9BACT</name>
<dbReference type="EMBL" id="PFWX01000011">
    <property type="protein sequence ID" value="PJA41799.1"/>
    <property type="molecule type" value="Genomic_DNA"/>
</dbReference>
<keyword evidence="1" id="KW-1133">Transmembrane helix</keyword>
<reference evidence="3" key="1">
    <citation type="submission" date="2017-09" db="EMBL/GenBank/DDBJ databases">
        <title>Depth-based differentiation of microbial function through sediment-hosted aquifers and enrichment of novel symbionts in the deep terrestrial subsurface.</title>
        <authorList>
            <person name="Probst A.J."/>
            <person name="Ladd B."/>
            <person name="Jarett J.K."/>
            <person name="Geller-Mcgrath D.E."/>
            <person name="Sieber C.M.K."/>
            <person name="Emerson J.B."/>
            <person name="Anantharaman K."/>
            <person name="Thomas B.C."/>
            <person name="Malmstrom R."/>
            <person name="Stieglmeier M."/>
            <person name="Klingl A."/>
            <person name="Woyke T."/>
            <person name="Ryan C.M."/>
            <person name="Banfield J.F."/>
        </authorList>
    </citation>
    <scope>NUCLEOTIDE SEQUENCE [LARGE SCALE GENOMIC DNA]</scope>
</reference>
<gene>
    <name evidence="2" type="ORF">CO177_00580</name>
</gene>
<dbReference type="InterPro" id="IPR021787">
    <property type="entry name" value="DUF3352"/>
</dbReference>
<feature type="transmembrane region" description="Helical" evidence="1">
    <location>
        <begin position="57"/>
        <end position="80"/>
    </location>
</feature>
<dbReference type="AlphaFoldDB" id="A0A2M7X6P5"/>
<organism evidence="2 3">
    <name type="scientific">Candidatus Wolfebacteria bacterium CG_4_9_14_3_um_filter_37_9</name>
    <dbReference type="NCBI Taxonomy" id="1975065"/>
    <lineage>
        <taxon>Bacteria</taxon>
        <taxon>Candidatus Wolfeibacteriota</taxon>
    </lineage>
</organism>
<comment type="caution">
    <text evidence="2">The sequence shown here is derived from an EMBL/GenBank/DDBJ whole genome shotgun (WGS) entry which is preliminary data.</text>
</comment>